<reference evidence="3 4" key="1">
    <citation type="submission" date="2024-10" db="EMBL/GenBank/DDBJ databases">
        <title>The Natural Products Discovery Center: Release of the First 8490 Sequenced Strains for Exploring Actinobacteria Biosynthetic Diversity.</title>
        <authorList>
            <person name="Kalkreuter E."/>
            <person name="Kautsar S.A."/>
            <person name="Yang D."/>
            <person name="Bader C.D."/>
            <person name="Teijaro C.N."/>
            <person name="Fluegel L."/>
            <person name="Davis C.M."/>
            <person name="Simpson J.R."/>
            <person name="Lauterbach L."/>
            <person name="Steele A.D."/>
            <person name="Gui C."/>
            <person name="Meng S."/>
            <person name="Li G."/>
            <person name="Viehrig K."/>
            <person name="Ye F."/>
            <person name="Su P."/>
            <person name="Kiefer A.F."/>
            <person name="Nichols A."/>
            <person name="Cepeda A.J."/>
            <person name="Yan W."/>
            <person name="Fan B."/>
            <person name="Jiang Y."/>
            <person name="Adhikari A."/>
            <person name="Zheng C.-J."/>
            <person name="Schuster L."/>
            <person name="Cowan T.M."/>
            <person name="Smanski M.J."/>
            <person name="Chevrette M.G."/>
            <person name="De Carvalho L.P.S."/>
            <person name="Shen B."/>
        </authorList>
    </citation>
    <scope>NUCLEOTIDE SEQUENCE [LARGE SCALE GENOMIC DNA]</scope>
    <source>
        <strain evidence="3 4">NPDC049639</strain>
    </source>
</reference>
<dbReference type="SMART" id="SM00448">
    <property type="entry name" value="REC"/>
    <property type="match status" value="1"/>
</dbReference>
<evidence type="ECO:0000259" key="2">
    <source>
        <dbReference type="PROSITE" id="PS50110"/>
    </source>
</evidence>
<evidence type="ECO:0000256" key="1">
    <source>
        <dbReference type="PROSITE-ProRule" id="PRU00169"/>
    </source>
</evidence>
<dbReference type="InterPro" id="IPR011006">
    <property type="entry name" value="CheY-like_superfamily"/>
</dbReference>
<dbReference type="PANTHER" id="PTHR44520">
    <property type="entry name" value="RESPONSE REGULATOR RCP1-RELATED"/>
    <property type="match status" value="1"/>
</dbReference>
<feature type="modified residue" description="4-aspartylphosphate" evidence="1">
    <location>
        <position position="67"/>
    </location>
</feature>
<accession>A0ABW8AJ77</accession>
<organism evidence="3 4">
    <name type="scientific">Spongisporangium articulatum</name>
    <dbReference type="NCBI Taxonomy" id="3362603"/>
    <lineage>
        <taxon>Bacteria</taxon>
        <taxon>Bacillati</taxon>
        <taxon>Actinomycetota</taxon>
        <taxon>Actinomycetes</taxon>
        <taxon>Kineosporiales</taxon>
        <taxon>Kineosporiaceae</taxon>
        <taxon>Spongisporangium</taxon>
    </lineage>
</organism>
<dbReference type="Pfam" id="PF00072">
    <property type="entry name" value="Response_reg"/>
    <property type="match status" value="1"/>
</dbReference>
<gene>
    <name evidence="3" type="ORF">ACIB24_03000</name>
</gene>
<keyword evidence="4" id="KW-1185">Reference proteome</keyword>
<dbReference type="PROSITE" id="PS50110">
    <property type="entry name" value="RESPONSE_REGULATORY"/>
    <property type="match status" value="1"/>
</dbReference>
<dbReference type="Proteomes" id="UP001612915">
    <property type="component" value="Unassembled WGS sequence"/>
</dbReference>
<dbReference type="EMBL" id="JBITLV010000001">
    <property type="protein sequence ID" value="MFI7586028.1"/>
    <property type="molecule type" value="Genomic_DNA"/>
</dbReference>
<comment type="caution">
    <text evidence="3">The sequence shown here is derived from an EMBL/GenBank/DDBJ whole genome shotgun (WGS) entry which is preliminary data.</text>
</comment>
<dbReference type="InterPro" id="IPR052893">
    <property type="entry name" value="TCS_response_regulator"/>
</dbReference>
<dbReference type="RefSeq" id="WP_398274946.1">
    <property type="nucleotide sequence ID" value="NZ_JBITLV010000001.1"/>
</dbReference>
<dbReference type="InterPro" id="IPR001789">
    <property type="entry name" value="Sig_transdc_resp-reg_receiver"/>
</dbReference>
<keyword evidence="1" id="KW-0597">Phosphoprotein</keyword>
<evidence type="ECO:0000313" key="4">
    <source>
        <dbReference type="Proteomes" id="UP001612915"/>
    </source>
</evidence>
<dbReference type="PANTHER" id="PTHR44520:SF2">
    <property type="entry name" value="RESPONSE REGULATOR RCP1"/>
    <property type="match status" value="1"/>
</dbReference>
<sequence>MPGSGIAELDVLVVDDDEGDVLMITEALESSRHRHIIQIAPDGEQAVALLRRLSDNGSRLPDVILLDLNMPRMNGHQVLQVIKNDDRFRRIPVVVLTTSNAPTDIVGSYDRHANAYVTKPMTMEEFIAVVGEIDNFFGSIVELPRDTP</sequence>
<dbReference type="SUPFAM" id="SSF52172">
    <property type="entry name" value="CheY-like"/>
    <property type="match status" value="1"/>
</dbReference>
<evidence type="ECO:0000313" key="3">
    <source>
        <dbReference type="EMBL" id="MFI7586028.1"/>
    </source>
</evidence>
<proteinExistence type="predicted"/>
<name>A0ABW8AJ77_9ACTN</name>
<dbReference type="Gene3D" id="3.40.50.2300">
    <property type="match status" value="1"/>
</dbReference>
<feature type="domain" description="Response regulatory" evidence="2">
    <location>
        <begin position="10"/>
        <end position="134"/>
    </location>
</feature>
<protein>
    <submittedName>
        <fullName evidence="3">Response regulator</fullName>
    </submittedName>
</protein>
<dbReference type="CDD" id="cd17557">
    <property type="entry name" value="REC_Rcp-like"/>
    <property type="match status" value="1"/>
</dbReference>